<name>A0A0L8G057_OCTBM</name>
<organism evidence="2">
    <name type="scientific">Octopus bimaculoides</name>
    <name type="common">California two-spotted octopus</name>
    <dbReference type="NCBI Taxonomy" id="37653"/>
    <lineage>
        <taxon>Eukaryota</taxon>
        <taxon>Metazoa</taxon>
        <taxon>Spiralia</taxon>
        <taxon>Lophotrochozoa</taxon>
        <taxon>Mollusca</taxon>
        <taxon>Cephalopoda</taxon>
        <taxon>Coleoidea</taxon>
        <taxon>Octopodiformes</taxon>
        <taxon>Octopoda</taxon>
        <taxon>Incirrata</taxon>
        <taxon>Octopodidae</taxon>
        <taxon>Octopus</taxon>
    </lineage>
</organism>
<dbReference type="EMBL" id="KQ424851">
    <property type="protein sequence ID" value="KOF70382.1"/>
    <property type="molecule type" value="Genomic_DNA"/>
</dbReference>
<dbReference type="AlphaFoldDB" id="A0A0L8G057"/>
<gene>
    <name evidence="2" type="ORF">OCBIM_22002941mg</name>
</gene>
<proteinExistence type="predicted"/>
<sequence>MKKNGYLQNPRHAASHSTIPSGVTSQTLPIKSYSENLFSYGEISPCLETGGR</sequence>
<feature type="region of interest" description="Disordered" evidence="1">
    <location>
        <begin position="1"/>
        <end position="26"/>
    </location>
</feature>
<evidence type="ECO:0000313" key="2">
    <source>
        <dbReference type="EMBL" id="KOF70382.1"/>
    </source>
</evidence>
<reference evidence="2" key="1">
    <citation type="submission" date="2015-07" db="EMBL/GenBank/DDBJ databases">
        <title>MeaNS - Measles Nucleotide Surveillance Program.</title>
        <authorList>
            <person name="Tran T."/>
            <person name="Druce J."/>
        </authorList>
    </citation>
    <scope>NUCLEOTIDE SEQUENCE</scope>
    <source>
        <strain evidence="2">UCB-OBI-ISO-001</strain>
        <tissue evidence="2">Gonad</tissue>
    </source>
</reference>
<protein>
    <submittedName>
        <fullName evidence="2">Uncharacterized protein</fullName>
    </submittedName>
</protein>
<accession>A0A0L8G057</accession>
<evidence type="ECO:0000256" key="1">
    <source>
        <dbReference type="SAM" id="MobiDB-lite"/>
    </source>
</evidence>
<feature type="compositionally biased region" description="Polar residues" evidence="1">
    <location>
        <begin position="15"/>
        <end position="26"/>
    </location>
</feature>